<evidence type="ECO:0000313" key="2">
    <source>
        <dbReference type="EMBL" id="GJT54802.1"/>
    </source>
</evidence>
<organism evidence="2 3">
    <name type="scientific">Tanacetum coccineum</name>
    <dbReference type="NCBI Taxonomy" id="301880"/>
    <lineage>
        <taxon>Eukaryota</taxon>
        <taxon>Viridiplantae</taxon>
        <taxon>Streptophyta</taxon>
        <taxon>Embryophyta</taxon>
        <taxon>Tracheophyta</taxon>
        <taxon>Spermatophyta</taxon>
        <taxon>Magnoliopsida</taxon>
        <taxon>eudicotyledons</taxon>
        <taxon>Gunneridae</taxon>
        <taxon>Pentapetalae</taxon>
        <taxon>asterids</taxon>
        <taxon>campanulids</taxon>
        <taxon>Asterales</taxon>
        <taxon>Asteraceae</taxon>
        <taxon>Asteroideae</taxon>
        <taxon>Anthemideae</taxon>
        <taxon>Anthemidinae</taxon>
        <taxon>Tanacetum</taxon>
    </lineage>
</organism>
<keyword evidence="3" id="KW-1185">Reference proteome</keyword>
<proteinExistence type="predicted"/>
<dbReference type="EMBL" id="BQNB010016704">
    <property type="protein sequence ID" value="GJT54802.1"/>
    <property type="molecule type" value="Genomic_DNA"/>
</dbReference>
<dbReference type="PANTHER" id="PTHR33270">
    <property type="entry name" value="BNAC05G50380D PROTEIN"/>
    <property type="match status" value="1"/>
</dbReference>
<protein>
    <submittedName>
        <fullName evidence="2">UDP-3-O-acyl-N-acetylglucosamine deacetylase 5</fullName>
    </submittedName>
</protein>
<reference evidence="2" key="1">
    <citation type="journal article" date="2022" name="Int. J. Mol. Sci.">
        <title>Draft Genome of Tanacetum Coccineum: Genomic Comparison of Closely Related Tanacetum-Family Plants.</title>
        <authorList>
            <person name="Yamashiro T."/>
            <person name="Shiraishi A."/>
            <person name="Nakayama K."/>
            <person name="Satake H."/>
        </authorList>
    </citation>
    <scope>NUCLEOTIDE SEQUENCE</scope>
</reference>
<dbReference type="Proteomes" id="UP001151760">
    <property type="component" value="Unassembled WGS sequence"/>
</dbReference>
<evidence type="ECO:0000313" key="3">
    <source>
        <dbReference type="Proteomes" id="UP001151760"/>
    </source>
</evidence>
<dbReference type="PANTHER" id="PTHR33270:SF34">
    <property type="entry name" value="SENESCENCE DOMAIN-CONTAINING PROTEIN"/>
    <property type="match status" value="1"/>
</dbReference>
<dbReference type="Pfam" id="PF23156">
    <property type="entry name" value="DUF7054"/>
    <property type="match status" value="1"/>
</dbReference>
<comment type="caution">
    <text evidence="2">The sequence shown here is derived from an EMBL/GenBank/DDBJ whole genome shotgun (WGS) entry which is preliminary data.</text>
</comment>
<dbReference type="InterPro" id="IPR040358">
    <property type="entry name" value="At4g22758-like"/>
</dbReference>
<feature type="domain" description="DUF7054" evidence="1">
    <location>
        <begin position="14"/>
        <end position="77"/>
    </location>
</feature>
<evidence type="ECO:0000259" key="1">
    <source>
        <dbReference type="Pfam" id="PF23156"/>
    </source>
</evidence>
<sequence length="91" mass="10266">MMMYKGKKNHVTRNRRLICITIIGSASPIRFVVNVEEVVGNVMDTTYTRMEKLPILGSNINDFVMYYPVTSTEALNPLVVSGRSFFDCDGV</sequence>
<name>A0ABQ5EW93_9ASTR</name>
<reference evidence="2" key="2">
    <citation type="submission" date="2022-01" db="EMBL/GenBank/DDBJ databases">
        <authorList>
            <person name="Yamashiro T."/>
            <person name="Shiraishi A."/>
            <person name="Satake H."/>
            <person name="Nakayama K."/>
        </authorList>
    </citation>
    <scope>NUCLEOTIDE SEQUENCE</scope>
</reference>
<dbReference type="InterPro" id="IPR055482">
    <property type="entry name" value="DUF7054"/>
</dbReference>
<gene>
    <name evidence="2" type="ORF">Tco_0989856</name>
</gene>
<accession>A0ABQ5EW93</accession>